<sequence>MAPAITHFLVGASILLLVATPVALRYRLSPWIPLWLVSLGGLWGLGPDIHHIAPVYETELRAFHDSAWADLFAFHYTLDRPAVRAEYNASVFGSIVLFFGSVIAFTMATELRTRTHFAETTALHFVALSIALLPLLLLVATAGGWFNPLSVSV</sequence>
<keyword evidence="1" id="KW-1133">Transmembrane helix</keyword>
<keyword evidence="2" id="KW-0614">Plasmid</keyword>
<keyword evidence="1" id="KW-0472">Membrane</keyword>
<evidence type="ECO:0000313" key="2">
    <source>
        <dbReference type="EMBL" id="QCC56428.1"/>
    </source>
</evidence>
<feature type="transmembrane region" description="Helical" evidence="1">
    <location>
        <begin position="121"/>
        <end position="146"/>
    </location>
</feature>
<feature type="transmembrane region" description="Helical" evidence="1">
    <location>
        <begin position="87"/>
        <end position="109"/>
    </location>
</feature>
<name>A0A4D6HTI8_9EURY</name>
<evidence type="ECO:0000313" key="3">
    <source>
        <dbReference type="Proteomes" id="UP000296822"/>
    </source>
</evidence>
<proteinExistence type="predicted"/>
<dbReference type="RefSeq" id="WP_006066914.1">
    <property type="nucleotide sequence ID" value="NZ_CP031306.1"/>
</dbReference>
<geneLocation type="plasmid" evidence="2">
    <name>unnamed1</name>
</geneLocation>
<keyword evidence="1" id="KW-0812">Transmembrane</keyword>
<dbReference type="GeneID" id="39853179"/>
<evidence type="ECO:0000256" key="1">
    <source>
        <dbReference type="SAM" id="Phobius"/>
    </source>
</evidence>
<reference evidence="2 3" key="1">
    <citation type="journal article" date="2019" name="Nat. Commun.">
        <title>A new type of DNA phosphorothioation-based antiviral system in archaea.</title>
        <authorList>
            <person name="Xiong L."/>
            <person name="Liu S."/>
            <person name="Chen S."/>
            <person name="Xiao Y."/>
            <person name="Zhu B."/>
            <person name="Gao Y."/>
            <person name="Zhang Y."/>
            <person name="Chen B."/>
            <person name="Luo J."/>
            <person name="Deng Z."/>
            <person name="Chen X."/>
            <person name="Wang L."/>
            <person name="Chen S."/>
        </authorList>
    </citation>
    <scope>NUCLEOTIDE SEQUENCE [LARGE SCALE GENOMIC DNA]</scope>
    <source>
        <strain evidence="2 3">JCM 10635</strain>
        <plasmid evidence="2 3">unnamed1</plasmid>
    </source>
</reference>
<dbReference type="EMBL" id="CP031306">
    <property type="protein sequence ID" value="QCC56428.1"/>
    <property type="molecule type" value="Genomic_DNA"/>
</dbReference>
<dbReference type="Proteomes" id="UP000296822">
    <property type="component" value="Plasmid unnamed1"/>
</dbReference>
<protein>
    <submittedName>
        <fullName evidence="2">Uncharacterized protein</fullName>
    </submittedName>
</protein>
<accession>A0A4D6HTI8</accession>
<dbReference type="AlphaFoldDB" id="A0A4D6HTI8"/>
<organism evidence="2 3">
    <name type="scientific">Natronorubrum bangense</name>
    <dbReference type="NCBI Taxonomy" id="61858"/>
    <lineage>
        <taxon>Archaea</taxon>
        <taxon>Methanobacteriati</taxon>
        <taxon>Methanobacteriota</taxon>
        <taxon>Stenosarchaea group</taxon>
        <taxon>Halobacteria</taxon>
        <taxon>Halobacteriales</taxon>
        <taxon>Natrialbaceae</taxon>
        <taxon>Natronorubrum</taxon>
    </lineage>
</organism>
<dbReference type="KEGG" id="nbg:DV706_18040"/>
<gene>
    <name evidence="2" type="ORF">DV706_18040</name>
</gene>